<feature type="region of interest" description="Disordered" evidence="1">
    <location>
        <begin position="261"/>
        <end position="301"/>
    </location>
</feature>
<sequence>MRPIGDQTEENFRSYISSSLHPTMPHIDMEDADELVLPGNPLIEDLLNGTQMQEFEEASWEAGERLSDDAMVALQPTQDRQEFTKKYIKPLEAVVETADQAIDKARQRLARRRLAQTNPHKPPMSLPPIPPFRSQPFVGEKHLSDSRKRGGPPNTPSVSKYRKTGSAAATPGQFHRGVAVETGAPELGGGDGQRLGGGLFTVQGTPVPSGDNARQRLGEGLFAGQGTLGLSGDNAEQRLGKGLFTGQGTLDLSGDNAEQRLGKGLFANPGTPGRDNAEQRSGRGPFADQETSGHAGQRLDIGPFTLQGTSAINGLLGQQLADKRPIVAKEDSDRSGDSPKHGVGMFRNNSSGTLSFGSQLRESSQVSSVQSEEQMLSEEAPRLPFALWIPKEDGRGGAWLGGDDVPEDLGKFLQDKLLRRLSADE</sequence>
<protein>
    <submittedName>
        <fullName evidence="2">Uncharacterized protein</fullName>
    </submittedName>
</protein>
<gene>
    <name evidence="2" type="ORF">BDV95DRAFT_665028</name>
</gene>
<evidence type="ECO:0000256" key="1">
    <source>
        <dbReference type="SAM" id="MobiDB-lite"/>
    </source>
</evidence>
<feature type="compositionally biased region" description="Basic and acidic residues" evidence="1">
    <location>
        <begin position="328"/>
        <end position="340"/>
    </location>
</feature>
<name>A0A7C8IFF9_9PLEO</name>
<reference evidence="2 3" key="1">
    <citation type="submission" date="2020-01" db="EMBL/GenBank/DDBJ databases">
        <authorList>
            <consortium name="DOE Joint Genome Institute"/>
            <person name="Haridas S."/>
            <person name="Albert R."/>
            <person name="Binder M."/>
            <person name="Bloem J."/>
            <person name="Labutti K."/>
            <person name="Salamov A."/>
            <person name="Andreopoulos B."/>
            <person name="Baker S.E."/>
            <person name="Barry K."/>
            <person name="Bills G."/>
            <person name="Bluhm B.H."/>
            <person name="Cannon C."/>
            <person name="Castanera R."/>
            <person name="Culley D.E."/>
            <person name="Daum C."/>
            <person name="Ezra D."/>
            <person name="Gonzalez J.B."/>
            <person name="Henrissat B."/>
            <person name="Kuo A."/>
            <person name="Liang C."/>
            <person name="Lipzen A."/>
            <person name="Lutzoni F."/>
            <person name="Magnuson J."/>
            <person name="Mondo S."/>
            <person name="Nolan M."/>
            <person name="Ohm R."/>
            <person name="Pangilinan J."/>
            <person name="Park H.-J.H."/>
            <person name="Ramirez L."/>
            <person name="Alfaro M."/>
            <person name="Sun H."/>
            <person name="Tritt A."/>
            <person name="Yoshinaga Y."/>
            <person name="Zwiers L.-H.L."/>
            <person name="Turgeon B.G."/>
            <person name="Goodwin S.B."/>
            <person name="Spatafora J.W."/>
            <person name="Crous P.W."/>
            <person name="Grigoriev I.V."/>
        </authorList>
    </citation>
    <scope>NUCLEOTIDE SEQUENCE [LARGE SCALE GENOMIC DNA]</scope>
    <source>
        <strain evidence="2 3">CBS 611.86</strain>
    </source>
</reference>
<dbReference type="Proteomes" id="UP000481861">
    <property type="component" value="Unassembled WGS sequence"/>
</dbReference>
<feature type="region of interest" description="Disordered" evidence="1">
    <location>
        <begin position="114"/>
        <end position="176"/>
    </location>
</feature>
<keyword evidence="3" id="KW-1185">Reference proteome</keyword>
<evidence type="ECO:0000313" key="2">
    <source>
        <dbReference type="EMBL" id="KAF2875532.1"/>
    </source>
</evidence>
<dbReference type="EMBL" id="JAADJZ010000004">
    <property type="protein sequence ID" value="KAF2875532.1"/>
    <property type="molecule type" value="Genomic_DNA"/>
</dbReference>
<proteinExistence type="predicted"/>
<feature type="compositionally biased region" description="Pro residues" evidence="1">
    <location>
        <begin position="120"/>
        <end position="133"/>
    </location>
</feature>
<accession>A0A7C8IFF9</accession>
<feature type="compositionally biased region" description="Low complexity" evidence="1">
    <location>
        <begin position="358"/>
        <end position="378"/>
    </location>
</feature>
<feature type="region of interest" description="Disordered" evidence="1">
    <location>
        <begin position="328"/>
        <end position="379"/>
    </location>
</feature>
<organism evidence="2 3">
    <name type="scientific">Massariosphaeria phaeospora</name>
    <dbReference type="NCBI Taxonomy" id="100035"/>
    <lineage>
        <taxon>Eukaryota</taxon>
        <taxon>Fungi</taxon>
        <taxon>Dikarya</taxon>
        <taxon>Ascomycota</taxon>
        <taxon>Pezizomycotina</taxon>
        <taxon>Dothideomycetes</taxon>
        <taxon>Pleosporomycetidae</taxon>
        <taxon>Pleosporales</taxon>
        <taxon>Pleosporales incertae sedis</taxon>
        <taxon>Massariosphaeria</taxon>
    </lineage>
</organism>
<comment type="caution">
    <text evidence="2">The sequence shown here is derived from an EMBL/GenBank/DDBJ whole genome shotgun (WGS) entry which is preliminary data.</text>
</comment>
<feature type="compositionally biased region" description="Polar residues" evidence="1">
    <location>
        <begin position="347"/>
        <end position="357"/>
    </location>
</feature>
<dbReference type="AlphaFoldDB" id="A0A7C8IFF9"/>
<feature type="compositionally biased region" description="Basic and acidic residues" evidence="1">
    <location>
        <begin position="139"/>
        <end position="148"/>
    </location>
</feature>
<evidence type="ECO:0000313" key="3">
    <source>
        <dbReference type="Proteomes" id="UP000481861"/>
    </source>
</evidence>